<evidence type="ECO:0000256" key="5">
    <source>
        <dbReference type="ARBA" id="ARBA00022190"/>
    </source>
</evidence>
<keyword evidence="8 14" id="KW-0058">Aromatic hydrocarbons catabolism</keyword>
<evidence type="ECO:0000256" key="10">
    <source>
        <dbReference type="ARBA" id="ARBA00023002"/>
    </source>
</evidence>
<keyword evidence="7" id="KW-0677">Repeat</keyword>
<feature type="domain" description="VOC" evidence="15">
    <location>
        <begin position="11"/>
        <end position="123"/>
    </location>
</feature>
<keyword evidence="17" id="KW-1185">Reference proteome</keyword>
<dbReference type="InterPro" id="IPR037523">
    <property type="entry name" value="VOC_core"/>
</dbReference>
<comment type="catalytic activity">
    <reaction evidence="1">
        <text>catechol + O2 = (2Z,4E)-2-hydroxy-6-oxohexa-2,4-dienoate + H(+)</text>
        <dbReference type="Rhea" id="RHEA:17337"/>
        <dbReference type="ChEBI" id="CHEBI:15378"/>
        <dbReference type="ChEBI" id="CHEBI:15379"/>
        <dbReference type="ChEBI" id="CHEBI:18135"/>
        <dbReference type="ChEBI" id="CHEBI:71198"/>
        <dbReference type="EC" id="1.13.11.2"/>
    </reaction>
</comment>
<dbReference type="PROSITE" id="PS00082">
    <property type="entry name" value="EXTRADIOL_DIOXYGENAS"/>
    <property type="match status" value="1"/>
</dbReference>
<name>A0A433HWU5_9BACI</name>
<dbReference type="PANTHER" id="PTHR21366:SF19">
    <property type="entry name" value="METAPYROCATECHASE"/>
    <property type="match status" value="1"/>
</dbReference>
<dbReference type="InterPro" id="IPR017624">
    <property type="entry name" value="Catechol_2-3_dOase"/>
</dbReference>
<evidence type="ECO:0000256" key="11">
    <source>
        <dbReference type="ARBA" id="ARBA00023004"/>
    </source>
</evidence>
<evidence type="ECO:0000256" key="9">
    <source>
        <dbReference type="ARBA" id="ARBA00022964"/>
    </source>
</evidence>
<evidence type="ECO:0000256" key="3">
    <source>
        <dbReference type="ARBA" id="ARBA00008784"/>
    </source>
</evidence>
<dbReference type="Pfam" id="PF00903">
    <property type="entry name" value="Glyoxalase"/>
    <property type="match status" value="2"/>
</dbReference>
<feature type="domain" description="VOC" evidence="15">
    <location>
        <begin position="153"/>
        <end position="274"/>
    </location>
</feature>
<comment type="cofactor">
    <cofactor evidence="2 14">
        <name>Fe(2+)</name>
        <dbReference type="ChEBI" id="CHEBI:29033"/>
    </cofactor>
</comment>
<evidence type="ECO:0000256" key="6">
    <source>
        <dbReference type="ARBA" id="ARBA00022723"/>
    </source>
</evidence>
<dbReference type="GO" id="GO:0008198">
    <property type="term" value="F:ferrous iron binding"/>
    <property type="evidence" value="ECO:0007669"/>
    <property type="project" value="InterPro"/>
</dbReference>
<evidence type="ECO:0000256" key="12">
    <source>
        <dbReference type="ARBA" id="ARBA00030369"/>
    </source>
</evidence>
<dbReference type="PANTHER" id="PTHR21366">
    <property type="entry name" value="GLYOXALASE FAMILY PROTEIN"/>
    <property type="match status" value="1"/>
</dbReference>
<dbReference type="NCBIfam" id="TIGR03211">
    <property type="entry name" value="catechol_2_3"/>
    <property type="match status" value="1"/>
</dbReference>
<evidence type="ECO:0000256" key="4">
    <source>
        <dbReference type="ARBA" id="ARBA00013117"/>
    </source>
</evidence>
<protein>
    <recommendedName>
        <fullName evidence="5">Metapyrocatechase</fullName>
        <ecNumber evidence="4">1.13.11.2</ecNumber>
    </recommendedName>
    <alternativeName>
        <fullName evidence="13">CatO2ase</fullName>
    </alternativeName>
    <alternativeName>
        <fullName evidence="12">Catechol 2,3-dioxygenase</fullName>
    </alternativeName>
</protein>
<dbReference type="InterPro" id="IPR000486">
    <property type="entry name" value="Xdiol_ring_cleave_dOase_1/2"/>
</dbReference>
<keyword evidence="10 14" id="KW-0560">Oxidoreductase</keyword>
<evidence type="ECO:0000256" key="13">
    <source>
        <dbReference type="ARBA" id="ARBA00031146"/>
    </source>
</evidence>
<keyword evidence="9 14" id="KW-0223">Dioxygenase</keyword>
<dbReference type="InterPro" id="IPR004360">
    <property type="entry name" value="Glyas_Fos-R_dOase_dom"/>
</dbReference>
<comment type="similarity">
    <text evidence="3 14">Belongs to the extradiol ring-cleavage dioxygenase family.</text>
</comment>
<evidence type="ECO:0000259" key="15">
    <source>
        <dbReference type="PROSITE" id="PS51819"/>
    </source>
</evidence>
<dbReference type="InterPro" id="IPR050383">
    <property type="entry name" value="GlyoxalaseI/FosfomycinResist"/>
</dbReference>
<dbReference type="GO" id="GO:0018577">
    <property type="term" value="F:catechol 2,3-dioxygenase activity"/>
    <property type="evidence" value="ECO:0007669"/>
    <property type="project" value="UniProtKB-EC"/>
</dbReference>
<organism evidence="16 17">
    <name type="scientific">Peribacillus cavernae</name>
    <dbReference type="NCBI Taxonomy" id="1674310"/>
    <lineage>
        <taxon>Bacteria</taxon>
        <taxon>Bacillati</taxon>
        <taxon>Bacillota</taxon>
        <taxon>Bacilli</taxon>
        <taxon>Bacillales</taxon>
        <taxon>Bacillaceae</taxon>
        <taxon>Peribacillus</taxon>
    </lineage>
</organism>
<dbReference type="SUPFAM" id="SSF54593">
    <property type="entry name" value="Glyoxalase/Bleomycin resistance protein/Dihydroxybiphenyl dioxygenase"/>
    <property type="match status" value="1"/>
</dbReference>
<dbReference type="AlphaFoldDB" id="A0A433HWU5"/>
<evidence type="ECO:0000256" key="14">
    <source>
        <dbReference type="RuleBase" id="RU000683"/>
    </source>
</evidence>
<gene>
    <name evidence="16" type="ORF">ELQ35_01570</name>
</gene>
<dbReference type="InterPro" id="IPR029068">
    <property type="entry name" value="Glyas_Bleomycin-R_OHBP_Dase"/>
</dbReference>
<sequence>MTKEPIFDVAQIAHVEIFTPKPDETLWFFKELLGMEETTREGQSVYLRAYEDFYHHTLKVTEAKEPGIGHVAWRTSSKPALERRVQALESSGYGKKWIDGDLGHGPAFQFETPDGHKMELLWDVEYYKAPEHKWTKLLSRPQKRPLRGVPVRRLDHVNLLASDVTTNKNFLMNQLGFRLREHIVMNDGSEAGAWMSVSPLVHELAFMSDSLGGRGRLHHVCFWYGYPQHLSDISDIFTENEIEIEAGPGKHGVSQANFLYVLEPGGNRIELFGDAGYLIFDPEWKPITWKEDELDKGIIWYGSPLPAEFFMYGTPIIEPAKV</sequence>
<accession>A0A433HWU5</accession>
<dbReference type="EMBL" id="RYZZ01000001">
    <property type="protein sequence ID" value="RUQ32800.1"/>
    <property type="molecule type" value="Genomic_DNA"/>
</dbReference>
<comment type="caution">
    <text evidence="16">The sequence shown here is derived from an EMBL/GenBank/DDBJ whole genome shotgun (WGS) entry which is preliminary data.</text>
</comment>
<dbReference type="CDD" id="cd09013">
    <property type="entry name" value="BphC-JF8_N_like"/>
    <property type="match status" value="1"/>
</dbReference>
<dbReference type="CDD" id="cd09014">
    <property type="entry name" value="BphC-JF8_C_like"/>
    <property type="match status" value="1"/>
</dbReference>
<evidence type="ECO:0000313" key="17">
    <source>
        <dbReference type="Proteomes" id="UP000267430"/>
    </source>
</evidence>
<evidence type="ECO:0000256" key="8">
    <source>
        <dbReference type="ARBA" id="ARBA00022797"/>
    </source>
</evidence>
<dbReference type="EC" id="1.13.11.2" evidence="4"/>
<evidence type="ECO:0000313" key="16">
    <source>
        <dbReference type="EMBL" id="RUQ32800.1"/>
    </source>
</evidence>
<evidence type="ECO:0000256" key="2">
    <source>
        <dbReference type="ARBA" id="ARBA00001954"/>
    </source>
</evidence>
<dbReference type="PROSITE" id="PS51819">
    <property type="entry name" value="VOC"/>
    <property type="match status" value="2"/>
</dbReference>
<dbReference type="Gene3D" id="3.10.180.10">
    <property type="entry name" value="2,3-Dihydroxybiphenyl 1,2-Dioxygenase, domain 1"/>
    <property type="match status" value="2"/>
</dbReference>
<keyword evidence="6" id="KW-0479">Metal-binding</keyword>
<evidence type="ECO:0000256" key="1">
    <source>
        <dbReference type="ARBA" id="ARBA00000163"/>
    </source>
</evidence>
<proteinExistence type="inferred from homology"/>
<keyword evidence="11 14" id="KW-0408">Iron</keyword>
<evidence type="ECO:0000256" key="7">
    <source>
        <dbReference type="ARBA" id="ARBA00022737"/>
    </source>
</evidence>
<dbReference type="Proteomes" id="UP000267430">
    <property type="component" value="Unassembled WGS sequence"/>
</dbReference>
<reference evidence="16 17" key="1">
    <citation type="submission" date="2018-12" db="EMBL/GenBank/DDBJ databases">
        <title>Bacillus chawlae sp. nov., Bacillus glennii sp. nov., and Bacillus saganii sp. nov. Isolated from the Vehicle Assembly Building at Kennedy Space Center where the Viking Spacecraft were Assembled.</title>
        <authorList>
            <person name="Seuylemezian A."/>
            <person name="Vaishampayan P."/>
        </authorList>
    </citation>
    <scope>NUCLEOTIDE SEQUENCE [LARGE SCALE GENOMIC DNA]</scope>
    <source>
        <strain evidence="16 17">L5</strain>
    </source>
</reference>
<dbReference type="OrthoDB" id="317332at2"/>
<dbReference type="RefSeq" id="WP_126863091.1">
    <property type="nucleotide sequence ID" value="NZ_JAUSTX010000003.1"/>
</dbReference>